<dbReference type="AlphaFoldDB" id="A0A9P9JJ68"/>
<feature type="region of interest" description="Disordered" evidence="1">
    <location>
        <begin position="67"/>
        <end position="101"/>
    </location>
</feature>
<organism evidence="2 3">
    <name type="scientific">Dactylonectria estremocensis</name>
    <dbReference type="NCBI Taxonomy" id="1079267"/>
    <lineage>
        <taxon>Eukaryota</taxon>
        <taxon>Fungi</taxon>
        <taxon>Dikarya</taxon>
        <taxon>Ascomycota</taxon>
        <taxon>Pezizomycotina</taxon>
        <taxon>Sordariomycetes</taxon>
        <taxon>Hypocreomycetidae</taxon>
        <taxon>Hypocreales</taxon>
        <taxon>Nectriaceae</taxon>
        <taxon>Dactylonectria</taxon>
    </lineage>
</organism>
<dbReference type="Proteomes" id="UP000717696">
    <property type="component" value="Unassembled WGS sequence"/>
</dbReference>
<keyword evidence="3" id="KW-1185">Reference proteome</keyword>
<evidence type="ECO:0000313" key="3">
    <source>
        <dbReference type="Proteomes" id="UP000717696"/>
    </source>
</evidence>
<evidence type="ECO:0000256" key="1">
    <source>
        <dbReference type="SAM" id="MobiDB-lite"/>
    </source>
</evidence>
<evidence type="ECO:0000313" key="2">
    <source>
        <dbReference type="EMBL" id="KAH7163361.1"/>
    </source>
</evidence>
<feature type="compositionally biased region" description="Basic and acidic residues" evidence="1">
    <location>
        <begin position="89"/>
        <end position="99"/>
    </location>
</feature>
<gene>
    <name evidence="2" type="ORF">B0J13DRAFT_634591</name>
</gene>
<reference evidence="2" key="1">
    <citation type="journal article" date="2021" name="Nat. Commun.">
        <title>Genetic determinants of endophytism in the Arabidopsis root mycobiome.</title>
        <authorList>
            <person name="Mesny F."/>
            <person name="Miyauchi S."/>
            <person name="Thiergart T."/>
            <person name="Pickel B."/>
            <person name="Atanasova L."/>
            <person name="Karlsson M."/>
            <person name="Huettel B."/>
            <person name="Barry K.W."/>
            <person name="Haridas S."/>
            <person name="Chen C."/>
            <person name="Bauer D."/>
            <person name="Andreopoulos W."/>
            <person name="Pangilinan J."/>
            <person name="LaButti K."/>
            <person name="Riley R."/>
            <person name="Lipzen A."/>
            <person name="Clum A."/>
            <person name="Drula E."/>
            <person name="Henrissat B."/>
            <person name="Kohler A."/>
            <person name="Grigoriev I.V."/>
            <person name="Martin F.M."/>
            <person name="Hacquard S."/>
        </authorList>
    </citation>
    <scope>NUCLEOTIDE SEQUENCE</scope>
    <source>
        <strain evidence="2">MPI-CAGE-AT-0021</strain>
    </source>
</reference>
<protein>
    <submittedName>
        <fullName evidence="2">Uncharacterized protein</fullName>
    </submittedName>
</protein>
<comment type="caution">
    <text evidence="2">The sequence shown here is derived from an EMBL/GenBank/DDBJ whole genome shotgun (WGS) entry which is preliminary data.</text>
</comment>
<sequence length="203" mass="21915">MSRARICGILDWQVSAILIAIGDGSGLRAGMAESVESHSASLHDVRPGQASAMPDDALADMSRVDRGKQDLRGAGGPERGQANGIKGPPKKEGGEKKGQNEVSVAAPIPGQAGAEEMTRGPMALRHRDGTPAGFLSQPHPTPSRQRRRRHYKRFFVAPSSRMHRELPKNESQLERIKNHETFKFRAGPSIGSANPAPWGIFLS</sequence>
<accession>A0A9P9JJ68</accession>
<name>A0A9P9JJ68_9HYPO</name>
<proteinExistence type="predicted"/>
<dbReference type="EMBL" id="JAGMUU010000001">
    <property type="protein sequence ID" value="KAH7163361.1"/>
    <property type="molecule type" value="Genomic_DNA"/>
</dbReference>